<feature type="compositionally biased region" description="Polar residues" evidence="2">
    <location>
        <begin position="1239"/>
        <end position="1253"/>
    </location>
</feature>
<dbReference type="SMART" id="SM00293">
    <property type="entry name" value="PWWP"/>
    <property type="match status" value="1"/>
</dbReference>
<dbReference type="PROSITE" id="PS51391">
    <property type="entry name" value="CID"/>
    <property type="match status" value="1"/>
</dbReference>
<dbReference type="PANTHER" id="PTHR12550:SF49">
    <property type="entry name" value="PROTEIN HUA2-LIKE 2-RELATED"/>
    <property type="match status" value="1"/>
</dbReference>
<feature type="domain" description="CID" evidence="4">
    <location>
        <begin position="940"/>
        <end position="1081"/>
    </location>
</feature>
<feature type="region of interest" description="Disordered" evidence="2">
    <location>
        <begin position="914"/>
        <end position="938"/>
    </location>
</feature>
<feature type="region of interest" description="Disordered" evidence="2">
    <location>
        <begin position="854"/>
        <end position="899"/>
    </location>
</feature>
<sequence>MAPSRRKGVSKAAAAAAARRQWKVGDLVLAKLKGFPAWPATVSEPEKWGFSADWKKVLVYFFGTQQIAFCNPADVEAFTEEKKQTLLVKRQGKGADFVRAVQEIIDIYENEKKQEQADDLNSGTEVTVANGRNSVESYPDLQVKEVADAPAETSDAQSKSSILKDKMDCDEHNLLCMEEKTPIEVVNLNVKPEEKEPVPAEQAKGQTVLCTYSLRKKSGGSRVKSSTAQRRVPPVRRSRSSSRAEASRLENINVPWTISSNSAQDLSSQRSRWTKRTHVSNGDDRDSPTFVQNGSIEDNGSEIVSMESEGTSFYDGSAADSRFKQEHCETATDFIDGEFELRKGLDLPINTVLKKKRKPNRKRLICDAVDPSNTCNGTTTCAVNSACQDSENTFGRSNESYPKDDGDEHLPLLKRARVRMRELLSKEDESTSITSSEEKVIKEEAQDNSSDLNHNSFCEGKALQEAEVNALEHNINDPSHAEEIPKESSMHMTLNIVSLDNVLTSLCMNRETSGGVPEECIECPDQQPSLWKLNKNQSHASSVDGEAALPPSKRLHRALEAMPSNAAQEHASNCETSAILQPTTNSCFSSHDSPCIASAYETVNYGQHVLHSVSKHVSPVIVSPSPAQSNQKSSGVTNTDEEMCICQPSIDRPGSPVQVENAESDRDNAVKDISTSMSDDPVGDSPMETQSKITLSTAAEARELTLRLNQALHDPLTSKDEGNAGTPKFGSSGQECAEKQDDPLENTCEGPCLAIEVEKVNAFSCGYGIEALQISSEYNSENGGNDHIRHECESSSQDDIMFHVNETTCDNVLRDGIFVSCSNTDLDNNGFPSSNQVDGILSYTRVSHLEDRSNICNSDEDRSRNSKQDDESCSPIEASDFNNSEHEGRSRNSKQDNGSCSPVEIFHFKNSAHDTADSDTKLESSVTPSTPVDRNSNNSCSNAALTAFETVLGTLTRTKDSISKATRIAFDCAKVGSASEALEVLAHSLENESILYRRVDMFFLVDSIMQWSRGSKGDAGCVYPSLIQGALPRLLSAAAPHGSSAHENRRQCLKVLKLWLERRLLPDSILRHHIRELDVFNCPSFANPYSRRSSRNERAFDDPVREMEGMLVDEYGSNSSFQLPGFCMPQMLKDGDDGSDSDESFEAVTPERTAEVSEQETATIGKHRHILQDVDGELEMEDVSPEVIMPTENPPVHAASARLISPLPPPAVPAPPPPLTQHPPNPIGSAMSDCHVNGPLQNSAQNAQRNLGQPVTHPPVPRTERMMSGSHYQNSEGREHHQHMHMPNPSTYNRRSLENGNCEDVSRFDNGRGYHIRPLYAPPNHISYNHSDQHGRPRRDGPPPYSVRYHHQHNRGNGNYHNNNHERMKPPPYDTRENWRFSAPYSGPRYPEKGKSSCSPDPYRGPPGEPERIPNHGWSSYPPRPMGHRNHMPCRPHYEGPGFWQPR</sequence>
<dbReference type="InterPro" id="IPR008942">
    <property type="entry name" value="ENTH_VHS"/>
</dbReference>
<name>A0AAN7JLI9_9MYRT</name>
<reference evidence="5 6" key="1">
    <citation type="journal article" date="2023" name="Hortic Res">
        <title>Pangenome of water caltrop reveals structural variations and asymmetric subgenome divergence after allopolyploidization.</title>
        <authorList>
            <person name="Zhang X."/>
            <person name="Chen Y."/>
            <person name="Wang L."/>
            <person name="Yuan Y."/>
            <person name="Fang M."/>
            <person name="Shi L."/>
            <person name="Lu R."/>
            <person name="Comes H.P."/>
            <person name="Ma Y."/>
            <person name="Chen Y."/>
            <person name="Huang G."/>
            <person name="Zhou Y."/>
            <person name="Zheng Z."/>
            <person name="Qiu Y."/>
        </authorList>
    </citation>
    <scope>NUCLEOTIDE SEQUENCE [LARGE SCALE GENOMIC DNA]</scope>
    <source>
        <tissue evidence="5">Roots</tissue>
    </source>
</reference>
<keyword evidence="6" id="KW-1185">Reference proteome</keyword>
<feature type="region of interest" description="Disordered" evidence="2">
    <location>
        <begin position="714"/>
        <end position="743"/>
    </location>
</feature>
<dbReference type="InterPro" id="IPR000313">
    <property type="entry name" value="PWWP_dom"/>
</dbReference>
<dbReference type="GO" id="GO:0006397">
    <property type="term" value="P:mRNA processing"/>
    <property type="evidence" value="ECO:0007669"/>
    <property type="project" value="UniProtKB-KW"/>
</dbReference>
<feature type="region of interest" description="Disordered" evidence="2">
    <location>
        <begin position="1320"/>
        <end position="1447"/>
    </location>
</feature>
<protein>
    <recommendedName>
        <fullName evidence="7">HUA2-like protein 3</fullName>
    </recommendedName>
</protein>
<dbReference type="GO" id="GO:0005634">
    <property type="term" value="C:nucleus"/>
    <property type="evidence" value="ECO:0007669"/>
    <property type="project" value="UniProtKB-ARBA"/>
</dbReference>
<evidence type="ECO:0000256" key="2">
    <source>
        <dbReference type="SAM" id="MobiDB-lite"/>
    </source>
</evidence>
<feature type="compositionally biased region" description="Basic and acidic residues" evidence="2">
    <location>
        <begin position="883"/>
        <end position="894"/>
    </location>
</feature>
<accession>A0AAN7JLI9</accession>
<dbReference type="Pfam" id="PF04818">
    <property type="entry name" value="CID"/>
    <property type="match status" value="1"/>
</dbReference>
<feature type="compositionally biased region" description="Pro residues" evidence="2">
    <location>
        <begin position="1207"/>
        <end position="1226"/>
    </location>
</feature>
<dbReference type="PROSITE" id="PS50812">
    <property type="entry name" value="PWWP"/>
    <property type="match status" value="1"/>
</dbReference>
<evidence type="ECO:0008006" key="7">
    <source>
        <dbReference type="Google" id="ProtNLM"/>
    </source>
</evidence>
<dbReference type="Gene3D" id="1.25.40.90">
    <property type="match status" value="1"/>
</dbReference>
<feature type="compositionally biased region" description="Basic and acidic residues" evidence="2">
    <location>
        <begin position="1363"/>
        <end position="1379"/>
    </location>
</feature>
<dbReference type="EMBL" id="JAXIOK010000018">
    <property type="protein sequence ID" value="KAK4749152.1"/>
    <property type="molecule type" value="Genomic_DNA"/>
</dbReference>
<feature type="compositionally biased region" description="Basic and acidic residues" evidence="2">
    <location>
        <begin position="854"/>
        <end position="870"/>
    </location>
</feature>
<feature type="region of interest" description="Disordered" evidence="2">
    <location>
        <begin position="263"/>
        <end position="296"/>
    </location>
</feature>
<evidence type="ECO:0000259" key="4">
    <source>
        <dbReference type="PROSITE" id="PS51391"/>
    </source>
</evidence>
<feature type="compositionally biased region" description="Polar residues" evidence="2">
    <location>
        <begin position="923"/>
        <end position="938"/>
    </location>
</feature>
<feature type="region of interest" description="Disordered" evidence="2">
    <location>
        <begin position="1207"/>
        <end position="1298"/>
    </location>
</feature>
<feature type="region of interest" description="Disordered" evidence="2">
    <location>
        <begin position="1135"/>
        <end position="1158"/>
    </location>
</feature>
<proteinExistence type="predicted"/>
<dbReference type="InterPro" id="IPR006569">
    <property type="entry name" value="CID_dom"/>
</dbReference>
<feature type="compositionally biased region" description="Basic and acidic residues" evidence="2">
    <location>
        <begin position="1331"/>
        <end position="1341"/>
    </location>
</feature>
<feature type="compositionally biased region" description="Low complexity" evidence="2">
    <location>
        <begin position="220"/>
        <end position="232"/>
    </location>
</feature>
<feature type="domain" description="PWWP" evidence="3">
    <location>
        <begin position="24"/>
        <end position="81"/>
    </location>
</feature>
<dbReference type="SMART" id="SM00582">
    <property type="entry name" value="RPR"/>
    <property type="match status" value="1"/>
</dbReference>
<comment type="caution">
    <text evidence="5">The sequence shown here is derived from an EMBL/GenBank/DDBJ whole genome shotgun (WGS) entry which is preliminary data.</text>
</comment>
<dbReference type="Gene3D" id="2.30.30.140">
    <property type="match status" value="1"/>
</dbReference>
<feature type="region of interest" description="Disordered" evidence="2">
    <location>
        <begin position="219"/>
        <end position="246"/>
    </location>
</feature>
<evidence type="ECO:0000259" key="3">
    <source>
        <dbReference type="PROSITE" id="PS50812"/>
    </source>
</evidence>
<evidence type="ECO:0000256" key="1">
    <source>
        <dbReference type="ARBA" id="ARBA00022664"/>
    </source>
</evidence>
<evidence type="ECO:0000313" key="6">
    <source>
        <dbReference type="Proteomes" id="UP001345219"/>
    </source>
</evidence>
<dbReference type="SUPFAM" id="SSF63748">
    <property type="entry name" value="Tudor/PWWP/MBT"/>
    <property type="match status" value="1"/>
</dbReference>
<organism evidence="5 6">
    <name type="scientific">Trapa incisa</name>
    <dbReference type="NCBI Taxonomy" id="236973"/>
    <lineage>
        <taxon>Eukaryota</taxon>
        <taxon>Viridiplantae</taxon>
        <taxon>Streptophyta</taxon>
        <taxon>Embryophyta</taxon>
        <taxon>Tracheophyta</taxon>
        <taxon>Spermatophyta</taxon>
        <taxon>Magnoliopsida</taxon>
        <taxon>eudicotyledons</taxon>
        <taxon>Gunneridae</taxon>
        <taxon>Pentapetalae</taxon>
        <taxon>rosids</taxon>
        <taxon>malvids</taxon>
        <taxon>Myrtales</taxon>
        <taxon>Lythraceae</taxon>
        <taxon>Trapa</taxon>
    </lineage>
</organism>
<gene>
    <name evidence="5" type="ORF">SAY87_026601</name>
</gene>
<dbReference type="PANTHER" id="PTHR12550">
    <property type="entry name" value="HEPATOMA-DERIVED GROWTH FACTOR-RELATED"/>
    <property type="match status" value="1"/>
</dbReference>
<evidence type="ECO:0000313" key="5">
    <source>
        <dbReference type="EMBL" id="KAK4749152.1"/>
    </source>
</evidence>
<dbReference type="Pfam" id="PF00855">
    <property type="entry name" value="PWWP"/>
    <property type="match status" value="1"/>
</dbReference>
<dbReference type="Proteomes" id="UP001345219">
    <property type="component" value="Chromosome 21"/>
</dbReference>
<keyword evidence="1" id="KW-0507">mRNA processing</keyword>